<dbReference type="PANTHER" id="PTHR13707">
    <property type="entry name" value="KETOACID-COENZYME A TRANSFERASE"/>
    <property type="match status" value="1"/>
</dbReference>
<proteinExistence type="predicted"/>
<dbReference type="Gene3D" id="3.40.1080.10">
    <property type="entry name" value="Glutaconate Coenzyme A-transferase"/>
    <property type="match status" value="2"/>
</dbReference>
<evidence type="ECO:0000256" key="1">
    <source>
        <dbReference type="SAM" id="MobiDB-lite"/>
    </source>
</evidence>
<feature type="region of interest" description="Disordered" evidence="1">
    <location>
        <begin position="141"/>
        <end position="185"/>
    </location>
</feature>
<name>A0ABP6L7B2_9ACTN</name>
<evidence type="ECO:0000313" key="3">
    <source>
        <dbReference type="Proteomes" id="UP001501532"/>
    </source>
</evidence>
<dbReference type="PANTHER" id="PTHR13707:SF57">
    <property type="entry name" value="SUCCINYL-COA:3-KETOACID COENZYME A TRANSFERASE SUBUNIT B-RELATED"/>
    <property type="match status" value="1"/>
</dbReference>
<dbReference type="InterPro" id="IPR037171">
    <property type="entry name" value="NagB/RpiA_transferase-like"/>
</dbReference>
<accession>A0ABP6L7B2</accession>
<dbReference type="SMART" id="SM00882">
    <property type="entry name" value="CoA_trans"/>
    <property type="match status" value="1"/>
</dbReference>
<dbReference type="Proteomes" id="UP001501532">
    <property type="component" value="Unassembled WGS sequence"/>
</dbReference>
<dbReference type="Pfam" id="PF01144">
    <property type="entry name" value="CoA_trans"/>
    <property type="match status" value="1"/>
</dbReference>
<dbReference type="RefSeq" id="WP_234515086.1">
    <property type="nucleotide sequence ID" value="NZ_BAAAUF010000012.1"/>
</dbReference>
<sequence>MRDKTMTADEVVSRLESGMTLGIGGWGSRRKPMALVRALLRSRITDLTVVSYGGPDVGMLAAVGRIRRLVSAFATLDSIPLEPHYRAAREAGALELAEVDEAMLMWGLRAAANRLPFLPVRAGVGSDVLRVNPGLRTVTSPYGEGWPFSDGQPAAEPGRPGRSVGEATGTGAGPSPGAGARESGGQEEFVAMPALRLDAALVHVNRADRRGNGRYLGPDPYFDDLFCEAADAAYVSCERIVDTAELTKEAAPQTLLIKRHTVTGVVEAPNGAHFTSCAPDHERDEAFQRHYATTAWPEFAERFLTGDEHAYQSAVQAWHRERS</sequence>
<keyword evidence="2" id="KW-0808">Transferase</keyword>
<dbReference type="EMBL" id="BAAAUF010000012">
    <property type="protein sequence ID" value="GAA3034953.1"/>
    <property type="molecule type" value="Genomic_DNA"/>
</dbReference>
<reference evidence="3" key="1">
    <citation type="journal article" date="2019" name="Int. J. Syst. Evol. Microbiol.">
        <title>The Global Catalogue of Microorganisms (GCM) 10K type strain sequencing project: providing services to taxonomists for standard genome sequencing and annotation.</title>
        <authorList>
            <consortium name="The Broad Institute Genomics Platform"/>
            <consortium name="The Broad Institute Genome Sequencing Center for Infectious Disease"/>
            <person name="Wu L."/>
            <person name="Ma J."/>
        </authorList>
    </citation>
    <scope>NUCLEOTIDE SEQUENCE [LARGE SCALE GENOMIC DNA]</scope>
    <source>
        <strain evidence="3">JCM 9091</strain>
    </source>
</reference>
<comment type="caution">
    <text evidence="2">The sequence shown here is derived from an EMBL/GenBank/DDBJ whole genome shotgun (WGS) entry which is preliminary data.</text>
</comment>
<dbReference type="InterPro" id="IPR004165">
    <property type="entry name" value="CoA_trans_fam_I"/>
</dbReference>
<dbReference type="GO" id="GO:0016740">
    <property type="term" value="F:transferase activity"/>
    <property type="evidence" value="ECO:0007669"/>
    <property type="project" value="UniProtKB-KW"/>
</dbReference>
<dbReference type="SUPFAM" id="SSF100950">
    <property type="entry name" value="NagB/RpiA/CoA transferase-like"/>
    <property type="match status" value="1"/>
</dbReference>
<gene>
    <name evidence="2" type="ORF">GCM10010448_16560</name>
</gene>
<keyword evidence="3" id="KW-1185">Reference proteome</keyword>
<evidence type="ECO:0000313" key="2">
    <source>
        <dbReference type="EMBL" id="GAA3034953.1"/>
    </source>
</evidence>
<protein>
    <submittedName>
        <fullName evidence="2">CoA transferase subunit A</fullName>
    </submittedName>
</protein>
<organism evidence="2 3">
    <name type="scientific">Streptomyces glomeratus</name>
    <dbReference type="NCBI Taxonomy" id="284452"/>
    <lineage>
        <taxon>Bacteria</taxon>
        <taxon>Bacillati</taxon>
        <taxon>Actinomycetota</taxon>
        <taxon>Actinomycetes</taxon>
        <taxon>Kitasatosporales</taxon>
        <taxon>Streptomycetaceae</taxon>
        <taxon>Streptomyces</taxon>
    </lineage>
</organism>